<evidence type="ECO:0000256" key="3">
    <source>
        <dbReference type="ARBA" id="ARBA00022741"/>
    </source>
</evidence>
<dbReference type="SUPFAM" id="SSF56059">
    <property type="entry name" value="Glutathione synthetase ATP-binding domain-like"/>
    <property type="match status" value="1"/>
</dbReference>
<dbReference type="AlphaFoldDB" id="A0A0P9DEA8"/>
<feature type="domain" description="Phosphoribosylglycinamide synthetase C-domain" evidence="9">
    <location>
        <begin position="122"/>
        <end position="244"/>
    </location>
</feature>
<dbReference type="PANTHER" id="PTHR43472:SF1">
    <property type="entry name" value="PHOSPHORIBOSYLAMINE--GLYCINE LIGASE, CHLOROPLASTIC"/>
    <property type="match status" value="1"/>
</dbReference>
<keyword evidence="11" id="KW-1185">Reference proteome</keyword>
<dbReference type="SMART" id="SM01210">
    <property type="entry name" value="GARS_C"/>
    <property type="match status" value="1"/>
</dbReference>
<dbReference type="PATRIC" id="fig|186479.3.peg.5480"/>
<evidence type="ECO:0000256" key="4">
    <source>
        <dbReference type="ARBA" id="ARBA00022755"/>
    </source>
</evidence>
<evidence type="ECO:0000256" key="2">
    <source>
        <dbReference type="ARBA" id="ARBA00022598"/>
    </source>
</evidence>
<dbReference type="Pfam" id="PF02843">
    <property type="entry name" value="GARS_C"/>
    <property type="match status" value="1"/>
</dbReference>
<evidence type="ECO:0000259" key="9">
    <source>
        <dbReference type="SMART" id="SM01210"/>
    </source>
</evidence>
<dbReference type="InterPro" id="IPR011054">
    <property type="entry name" value="Rudment_hybrid_motif"/>
</dbReference>
<dbReference type="GO" id="GO:0004637">
    <property type="term" value="F:phosphoribosylamine-glycine ligase activity"/>
    <property type="evidence" value="ECO:0007669"/>
    <property type="project" value="InterPro"/>
</dbReference>
<keyword evidence="5" id="KW-0067">ATP-binding</keyword>
<comment type="cofactor">
    <cofactor evidence="1">
        <name>Mn(2+)</name>
        <dbReference type="ChEBI" id="CHEBI:29035"/>
    </cofactor>
</comment>
<name>A0A0P9DEA8_9CHLR</name>
<keyword evidence="4" id="KW-0658">Purine biosynthesis</keyword>
<accession>A0A0P9DEA8</accession>
<dbReference type="PANTHER" id="PTHR43472">
    <property type="entry name" value="PHOSPHORIBOSYLAMINE--GLYCINE LIGASE"/>
    <property type="match status" value="1"/>
</dbReference>
<dbReference type="InterPro" id="IPR020560">
    <property type="entry name" value="PRibGlycinamide_synth_C-dom"/>
</dbReference>
<reference evidence="10 11" key="1">
    <citation type="submission" date="2015-09" db="EMBL/GenBank/DDBJ databases">
        <title>Draft genome sequence of Kouleothrix aurantiaca JCM 19913.</title>
        <authorList>
            <person name="Hemp J."/>
        </authorList>
    </citation>
    <scope>NUCLEOTIDE SEQUENCE [LARGE SCALE GENOMIC DNA]</scope>
    <source>
        <strain evidence="10 11">COM-B</strain>
    </source>
</reference>
<evidence type="ECO:0000256" key="5">
    <source>
        <dbReference type="ARBA" id="ARBA00022840"/>
    </source>
</evidence>
<evidence type="ECO:0000313" key="10">
    <source>
        <dbReference type="EMBL" id="KPV48414.1"/>
    </source>
</evidence>
<dbReference type="Gene3D" id="3.30.470.20">
    <property type="entry name" value="ATP-grasp fold, B domain"/>
    <property type="match status" value="1"/>
</dbReference>
<evidence type="ECO:0000256" key="6">
    <source>
        <dbReference type="ARBA" id="ARBA00038345"/>
    </source>
</evidence>
<dbReference type="InterPro" id="IPR000115">
    <property type="entry name" value="PRibGlycinamide_synth"/>
</dbReference>
<comment type="similarity">
    <text evidence="6">Belongs to the GARS family.</text>
</comment>
<dbReference type="GO" id="GO:0005524">
    <property type="term" value="F:ATP binding"/>
    <property type="evidence" value="ECO:0007669"/>
    <property type="project" value="UniProtKB-KW"/>
</dbReference>
<dbReference type="GO" id="GO:0009113">
    <property type="term" value="P:purine nucleobase biosynthetic process"/>
    <property type="evidence" value="ECO:0007669"/>
    <property type="project" value="InterPro"/>
</dbReference>
<dbReference type="SUPFAM" id="SSF51246">
    <property type="entry name" value="Rudiment single hybrid motif"/>
    <property type="match status" value="1"/>
</dbReference>
<dbReference type="InterPro" id="IPR020561">
    <property type="entry name" value="PRibGlycinamid_synth_ATP-grasp"/>
</dbReference>
<evidence type="ECO:0000256" key="8">
    <source>
        <dbReference type="ARBA" id="ARBA00042864"/>
    </source>
</evidence>
<dbReference type="InterPro" id="IPR037123">
    <property type="entry name" value="PRibGlycinamide_synth_C_sf"/>
</dbReference>
<sequence length="245" mass="26024">LLPVRLYDHVEPGDGGAMGRGVGAHTGNSTFAQKLGAFMHERLILPVVAGMAQDNLPFWGFLGVDCIVTEQGPRITALRASLSEGEAQVVLPRLEDDLMPWIQAMIAQRLHERPAPAWLPSVTVGLGLFARGYPHHFAVGGPVNGLELLDEGVRAFHSATEGTSSLRYTPQLQRSGMFSSLGTGLPFFGAGPASNQIRTNGGLVLTVVASGATLAGTRGVALINADRIHFEGRSYRDDIGAKEFG</sequence>
<keyword evidence="2 10" id="KW-0436">Ligase</keyword>
<organism evidence="10 11">
    <name type="scientific">Kouleothrix aurantiaca</name>
    <dbReference type="NCBI Taxonomy" id="186479"/>
    <lineage>
        <taxon>Bacteria</taxon>
        <taxon>Bacillati</taxon>
        <taxon>Chloroflexota</taxon>
        <taxon>Chloroflexia</taxon>
        <taxon>Chloroflexales</taxon>
        <taxon>Roseiflexineae</taxon>
        <taxon>Roseiflexaceae</taxon>
        <taxon>Kouleothrix</taxon>
    </lineage>
</organism>
<evidence type="ECO:0000256" key="1">
    <source>
        <dbReference type="ARBA" id="ARBA00001936"/>
    </source>
</evidence>
<protein>
    <recommendedName>
        <fullName evidence="7">Glycinamide ribonucleotide synthetase</fullName>
    </recommendedName>
    <alternativeName>
        <fullName evidence="8">Phosphoribosylglycinamide synthetase</fullName>
    </alternativeName>
</protein>
<evidence type="ECO:0000313" key="11">
    <source>
        <dbReference type="Proteomes" id="UP000050509"/>
    </source>
</evidence>
<dbReference type="Pfam" id="PF01071">
    <property type="entry name" value="GARS_A"/>
    <property type="match status" value="1"/>
</dbReference>
<comment type="caution">
    <text evidence="10">The sequence shown here is derived from an EMBL/GenBank/DDBJ whole genome shotgun (WGS) entry which is preliminary data.</text>
</comment>
<gene>
    <name evidence="10" type="ORF">SE17_38210</name>
</gene>
<keyword evidence="3" id="KW-0547">Nucleotide-binding</keyword>
<dbReference type="Proteomes" id="UP000050509">
    <property type="component" value="Unassembled WGS sequence"/>
</dbReference>
<feature type="non-terminal residue" evidence="10">
    <location>
        <position position="1"/>
    </location>
</feature>
<dbReference type="GO" id="GO:0006164">
    <property type="term" value="P:purine nucleotide biosynthetic process"/>
    <property type="evidence" value="ECO:0007669"/>
    <property type="project" value="UniProtKB-KW"/>
</dbReference>
<proteinExistence type="inferred from homology"/>
<dbReference type="Gene3D" id="3.90.600.10">
    <property type="entry name" value="Phosphoribosylglycinamide synthetase, C-terminal domain"/>
    <property type="match status" value="1"/>
</dbReference>
<evidence type="ECO:0000256" key="7">
    <source>
        <dbReference type="ARBA" id="ARBA00042242"/>
    </source>
</evidence>
<dbReference type="EMBL" id="LJCR01002674">
    <property type="protein sequence ID" value="KPV48414.1"/>
    <property type="molecule type" value="Genomic_DNA"/>
</dbReference>